<dbReference type="CDD" id="cd19958">
    <property type="entry name" value="pyocin_knob"/>
    <property type="match status" value="1"/>
</dbReference>
<dbReference type="AlphaFoldDB" id="A0A7W8EQS9"/>
<proteinExistence type="predicted"/>
<sequence>MAVLSDYLSGTITVTKGSTAFTGTGTAWRVAGFREGDTVQLQGFTAVIAGTSAVDPLIKSNNTGNFTEPWAGASGTFAYRMRYLPDGARVTAQTRALIDKLGNGNIDAFAGLNSVADKVPFFSGTGTMDVSTLTEFARTLLAGDDANAVYTALGVIPENQLPNRLKATGSYVSDLNEFKQNGWMAAGSNTANKPTSINGYVQGYFEGGGAWGVQVFYEGRTSNQIMYIRSWRNTSWTSWERIATKSEIDVKQDIISTSRGFSSGYFTIPSSTGNIIVQFGTSSIAVDSGGRGTISLPISYPTTHVTAILSSGNYSAYSGTVAPWTGGEAGLPKGAIEFRASATSTNVRVNYLSVGY</sequence>
<dbReference type="EMBL" id="JACHIL010000003">
    <property type="protein sequence ID" value="MBB5091742.1"/>
    <property type="molecule type" value="Genomic_DNA"/>
</dbReference>
<dbReference type="Gene3D" id="2.60.40.3940">
    <property type="match status" value="1"/>
</dbReference>
<gene>
    <name evidence="1" type="ORF">HNQ68_002283</name>
</gene>
<evidence type="ECO:0000313" key="2">
    <source>
        <dbReference type="Proteomes" id="UP000531231"/>
    </source>
</evidence>
<name>A0A7W8EQS9_9HYPH</name>
<dbReference type="RefSeq" id="WP_170265273.1">
    <property type="nucleotide sequence ID" value="NZ_JACHIL010000003.1"/>
</dbReference>
<dbReference type="Proteomes" id="UP000531231">
    <property type="component" value="Unassembled WGS sequence"/>
</dbReference>
<keyword evidence="2" id="KW-1185">Reference proteome</keyword>
<protein>
    <submittedName>
        <fullName evidence="1">Uncharacterized protein</fullName>
    </submittedName>
</protein>
<reference evidence="1 2" key="1">
    <citation type="submission" date="2020-08" db="EMBL/GenBank/DDBJ databases">
        <title>Genomic Encyclopedia of Type Strains, Phase IV (KMG-IV): sequencing the most valuable type-strain genomes for metagenomic binning, comparative biology and taxonomic classification.</title>
        <authorList>
            <person name="Goeker M."/>
        </authorList>
    </citation>
    <scope>NUCLEOTIDE SEQUENCE [LARGE SCALE GENOMIC DNA]</scope>
    <source>
        <strain evidence="1 2">DSM 25620</strain>
    </source>
</reference>
<comment type="caution">
    <text evidence="1">The sequence shown here is derived from an EMBL/GenBank/DDBJ whole genome shotgun (WGS) entry which is preliminary data.</text>
</comment>
<evidence type="ECO:0000313" key="1">
    <source>
        <dbReference type="EMBL" id="MBB5091742.1"/>
    </source>
</evidence>
<accession>A0A7W8EQS9</accession>
<organism evidence="1 2">
    <name type="scientific">Pseudochrobactrum saccharolyticum</name>
    <dbReference type="NCBI Taxonomy" id="354352"/>
    <lineage>
        <taxon>Bacteria</taxon>
        <taxon>Pseudomonadati</taxon>
        <taxon>Pseudomonadota</taxon>
        <taxon>Alphaproteobacteria</taxon>
        <taxon>Hyphomicrobiales</taxon>
        <taxon>Brucellaceae</taxon>
        <taxon>Pseudochrobactrum</taxon>
    </lineage>
</organism>